<dbReference type="InterPro" id="IPR025510">
    <property type="entry name" value="DUF4397"/>
</dbReference>
<accession>A0AA37Q7A4</accession>
<name>A0AA37Q7A4_9BACT</name>
<feature type="signal peptide" evidence="1">
    <location>
        <begin position="1"/>
        <end position="24"/>
    </location>
</feature>
<keyword evidence="4" id="KW-1185">Reference proteome</keyword>
<evidence type="ECO:0000313" key="4">
    <source>
        <dbReference type="Proteomes" id="UP001161325"/>
    </source>
</evidence>
<feature type="domain" description="DUF4397" evidence="2">
    <location>
        <begin position="40"/>
        <end position="167"/>
    </location>
</feature>
<gene>
    <name evidence="3" type="ORF">rosag_25150</name>
</gene>
<keyword evidence="1" id="KW-0732">Signal</keyword>
<organism evidence="3 4">
    <name type="scientific">Roseisolibacter agri</name>
    <dbReference type="NCBI Taxonomy" id="2014610"/>
    <lineage>
        <taxon>Bacteria</taxon>
        <taxon>Pseudomonadati</taxon>
        <taxon>Gemmatimonadota</taxon>
        <taxon>Gemmatimonadia</taxon>
        <taxon>Gemmatimonadales</taxon>
        <taxon>Gemmatimonadaceae</taxon>
        <taxon>Roseisolibacter</taxon>
    </lineage>
</organism>
<dbReference type="Proteomes" id="UP001161325">
    <property type="component" value="Unassembled WGS sequence"/>
</dbReference>
<reference evidence="3" key="1">
    <citation type="submission" date="2022-08" db="EMBL/GenBank/DDBJ databases">
        <title>Draft genome sequencing of Roseisolibacter agri AW1220.</title>
        <authorList>
            <person name="Tobiishi Y."/>
            <person name="Tonouchi A."/>
        </authorList>
    </citation>
    <scope>NUCLEOTIDE SEQUENCE</scope>
    <source>
        <strain evidence="3">AW1220</strain>
    </source>
</reference>
<dbReference type="EMBL" id="BRXS01000004">
    <property type="protein sequence ID" value="GLC26002.1"/>
    <property type="molecule type" value="Genomic_DNA"/>
</dbReference>
<evidence type="ECO:0000259" key="2">
    <source>
        <dbReference type="Pfam" id="PF14344"/>
    </source>
</evidence>
<dbReference type="Pfam" id="PF14344">
    <property type="entry name" value="DUF4397"/>
    <property type="match status" value="1"/>
</dbReference>
<proteinExistence type="predicted"/>
<evidence type="ECO:0000256" key="1">
    <source>
        <dbReference type="SAM" id="SignalP"/>
    </source>
</evidence>
<feature type="chain" id="PRO_5041227772" description="DUF4397 domain-containing protein" evidence="1">
    <location>
        <begin position="25"/>
        <end position="288"/>
    </location>
</feature>
<dbReference type="PROSITE" id="PS51257">
    <property type="entry name" value="PROKAR_LIPOPROTEIN"/>
    <property type="match status" value="1"/>
</dbReference>
<dbReference type="AlphaFoldDB" id="A0AA37Q7A4"/>
<comment type="caution">
    <text evidence="3">The sequence shown here is derived from an EMBL/GenBank/DDBJ whole genome shotgun (WGS) entry which is preliminary data.</text>
</comment>
<sequence>MEFARMRFPRFTLLSLTFAAAALAGCGKDGAVTEVRPPLAGVRYIHAVPDTGRLDFKMVDQLEYSANTVEGSGGLTFRTGSRYYPTEAKARKIKVFSFQDSAVTTVQQVLTDTTITFEANKNYTLLYVGSARGTGAAKARFVVIEDTPPASDATNIHYRFFNASDAPISGYVGATAAVSGTPTVASVAARTASAYTARPAGALGFGVSAVGSTTSLGTMAAAAGAAGTATINPQAGATVPGTAFSVYAFPGAVAGSGAVRGLSAANATALQAPAINIFVDRLPPNTVQ</sequence>
<protein>
    <recommendedName>
        <fullName evidence="2">DUF4397 domain-containing protein</fullName>
    </recommendedName>
</protein>
<evidence type="ECO:0000313" key="3">
    <source>
        <dbReference type="EMBL" id="GLC26002.1"/>
    </source>
</evidence>